<proteinExistence type="predicted"/>
<protein>
    <recommendedName>
        <fullName evidence="3">EamA domain-containing protein</fullName>
    </recommendedName>
</protein>
<dbReference type="AlphaFoldDB" id="A0A2C6LM41"/>
<dbReference type="InterPro" id="IPR037185">
    <property type="entry name" value="EmrE-like"/>
</dbReference>
<name>A0A2C6LM41_9FIRM</name>
<organism evidence="1 2">
    <name type="scientific">Desulforamulus profundi</name>
    <dbReference type="NCBI Taxonomy" id="1383067"/>
    <lineage>
        <taxon>Bacteria</taxon>
        <taxon>Bacillati</taxon>
        <taxon>Bacillota</taxon>
        <taxon>Clostridia</taxon>
        <taxon>Eubacteriales</taxon>
        <taxon>Peptococcaceae</taxon>
        <taxon>Desulforamulus</taxon>
    </lineage>
</organism>
<comment type="caution">
    <text evidence="1">The sequence shown here is derived from an EMBL/GenBank/DDBJ whole genome shotgun (WGS) entry which is preliminary data.</text>
</comment>
<reference evidence="1 2" key="1">
    <citation type="submission" date="2013-09" db="EMBL/GenBank/DDBJ databases">
        <title>Biodegradation of hydrocarbons in the deep terrestrial subsurface : characterization of a microbial consortium composed of two Desulfotomaculum species originating from a deep geological formation.</title>
        <authorList>
            <person name="Aullo T."/>
            <person name="Berlendis S."/>
            <person name="Lascourreges J.-F."/>
            <person name="Dessort D."/>
            <person name="Saint-Laurent S."/>
            <person name="Schraauwers B."/>
            <person name="Mas J."/>
            <person name="Magot M."/>
            <person name="Ranchou-Peyruse A."/>
        </authorList>
    </citation>
    <scope>NUCLEOTIDE SEQUENCE [LARGE SCALE GENOMIC DNA]</scope>
    <source>
        <strain evidence="1 2">Bs107</strain>
    </source>
</reference>
<dbReference type="Proteomes" id="UP000222564">
    <property type="component" value="Unassembled WGS sequence"/>
</dbReference>
<evidence type="ECO:0000313" key="1">
    <source>
        <dbReference type="EMBL" id="PHJ39670.1"/>
    </source>
</evidence>
<evidence type="ECO:0000313" key="2">
    <source>
        <dbReference type="Proteomes" id="UP000222564"/>
    </source>
</evidence>
<sequence length="40" mass="4171">MYMVIPVAMVIAALFIGEVPNPMQIFGAALTLFGVALASC</sequence>
<dbReference type="SUPFAM" id="SSF103481">
    <property type="entry name" value="Multidrug resistance efflux transporter EmrE"/>
    <property type="match status" value="1"/>
</dbReference>
<evidence type="ECO:0008006" key="3">
    <source>
        <dbReference type="Google" id="ProtNLM"/>
    </source>
</evidence>
<keyword evidence="2" id="KW-1185">Reference proteome</keyword>
<accession>A0A2C6LM41</accession>
<dbReference type="EMBL" id="AWQQ01000017">
    <property type="protein sequence ID" value="PHJ39670.1"/>
    <property type="molecule type" value="Genomic_DNA"/>
</dbReference>
<gene>
    <name evidence="1" type="ORF">P378_02610</name>
</gene>